<sequence length="157" mass="17410">MNAEKLKLFMRNYPQGVTVVTTSLDSRLWGITVSAFTSVSLEPPLILVSISKTAPSHEAFTKAKFFAVNLLSHDQSQVSDIFAGLVEGVEKFEKVDYKLSSNGLPLIDNSVGFLECRVWRMYDGGDHTIILGEVIGGDVTRDAKPLVYYNRSYTSIK</sequence>
<dbReference type="Pfam" id="PF01613">
    <property type="entry name" value="Flavin_Reduct"/>
    <property type="match status" value="1"/>
</dbReference>
<comment type="caution">
    <text evidence="4">The sequence shown here is derived from an EMBL/GenBank/DDBJ whole genome shotgun (WGS) entry which is preliminary data.</text>
</comment>
<dbReference type="Proteomes" id="UP000608579">
    <property type="component" value="Unassembled WGS sequence"/>
</dbReference>
<evidence type="ECO:0000256" key="1">
    <source>
        <dbReference type="ARBA" id="ARBA00001917"/>
    </source>
</evidence>
<dbReference type="GO" id="GO:0042602">
    <property type="term" value="F:riboflavin reductase (NADPH) activity"/>
    <property type="evidence" value="ECO:0007669"/>
    <property type="project" value="TreeGrafter"/>
</dbReference>
<dbReference type="AlphaFoldDB" id="A0A832ZWZ2"/>
<proteinExistence type="predicted"/>
<dbReference type="SMART" id="SM00903">
    <property type="entry name" value="Flavin_Reduct"/>
    <property type="match status" value="1"/>
</dbReference>
<dbReference type="Gene3D" id="2.30.110.10">
    <property type="entry name" value="Electron Transport, Fmn-binding Protein, Chain A"/>
    <property type="match status" value="1"/>
</dbReference>
<dbReference type="GO" id="GO:0010181">
    <property type="term" value="F:FMN binding"/>
    <property type="evidence" value="ECO:0007669"/>
    <property type="project" value="InterPro"/>
</dbReference>
<dbReference type="InterPro" id="IPR002563">
    <property type="entry name" value="Flavin_Rdtase-like_dom"/>
</dbReference>
<dbReference type="PANTHER" id="PTHR30466:SF1">
    <property type="entry name" value="FMN REDUCTASE (NADH) RUTF"/>
    <property type="match status" value="1"/>
</dbReference>
<protein>
    <submittedName>
        <fullName evidence="4">Flavin reductase</fullName>
    </submittedName>
</protein>
<dbReference type="EMBL" id="DQVM01000143">
    <property type="protein sequence ID" value="HIQ30369.1"/>
    <property type="molecule type" value="Genomic_DNA"/>
</dbReference>
<organism evidence="4 5">
    <name type="scientific">Caldiarchaeum subterraneum</name>
    <dbReference type="NCBI Taxonomy" id="311458"/>
    <lineage>
        <taxon>Archaea</taxon>
        <taxon>Nitrososphaerota</taxon>
        <taxon>Candidatus Caldarchaeales</taxon>
        <taxon>Candidatus Caldarchaeaceae</taxon>
        <taxon>Candidatus Caldarchaeum</taxon>
    </lineage>
</organism>
<keyword evidence="2" id="KW-0560">Oxidoreductase</keyword>
<evidence type="ECO:0000256" key="2">
    <source>
        <dbReference type="ARBA" id="ARBA00023002"/>
    </source>
</evidence>
<comment type="cofactor">
    <cofactor evidence="1">
        <name>FMN</name>
        <dbReference type="ChEBI" id="CHEBI:58210"/>
    </cofactor>
</comment>
<feature type="domain" description="Flavin reductase like" evidence="3">
    <location>
        <begin position="10"/>
        <end position="155"/>
    </location>
</feature>
<evidence type="ECO:0000259" key="3">
    <source>
        <dbReference type="SMART" id="SM00903"/>
    </source>
</evidence>
<accession>A0A832ZWZ2</accession>
<dbReference type="InterPro" id="IPR050268">
    <property type="entry name" value="NADH-dep_flavin_reductase"/>
</dbReference>
<reference evidence="4" key="1">
    <citation type="journal article" date="2020" name="ISME J.">
        <title>Gammaproteobacteria mediating utilization of methyl-, sulfur- and petroleum organic compounds in deep ocean hydrothermal plumes.</title>
        <authorList>
            <person name="Zhou Z."/>
            <person name="Liu Y."/>
            <person name="Pan J."/>
            <person name="Cron B.R."/>
            <person name="Toner B.M."/>
            <person name="Anantharaman K."/>
            <person name="Breier J.A."/>
            <person name="Dick G.J."/>
            <person name="Li M."/>
        </authorList>
    </citation>
    <scope>NUCLEOTIDE SEQUENCE</scope>
    <source>
        <strain evidence="4">SZUA-1515</strain>
    </source>
</reference>
<dbReference type="SUPFAM" id="SSF50475">
    <property type="entry name" value="FMN-binding split barrel"/>
    <property type="match status" value="1"/>
</dbReference>
<dbReference type="InterPro" id="IPR012349">
    <property type="entry name" value="Split_barrel_FMN-bd"/>
</dbReference>
<name>A0A832ZWZ2_CALS0</name>
<gene>
    <name evidence="4" type="ORF">EYH45_07385</name>
</gene>
<evidence type="ECO:0000313" key="5">
    <source>
        <dbReference type="Proteomes" id="UP000608579"/>
    </source>
</evidence>
<dbReference type="PANTHER" id="PTHR30466">
    <property type="entry name" value="FLAVIN REDUCTASE"/>
    <property type="match status" value="1"/>
</dbReference>
<evidence type="ECO:0000313" key="4">
    <source>
        <dbReference type="EMBL" id="HIQ30369.1"/>
    </source>
</evidence>